<protein>
    <submittedName>
        <fullName evidence="2">Uncharacterized protein</fullName>
    </submittedName>
</protein>
<gene>
    <name evidence="2" type="ORF">Tcan_07179</name>
</gene>
<comment type="caution">
    <text evidence="2">The sequence shown here is derived from an EMBL/GenBank/DDBJ whole genome shotgun (WGS) entry which is preliminary data.</text>
</comment>
<feature type="region of interest" description="Disordered" evidence="1">
    <location>
        <begin position="94"/>
        <end position="125"/>
    </location>
</feature>
<evidence type="ECO:0000313" key="3">
    <source>
        <dbReference type="Proteomes" id="UP000031036"/>
    </source>
</evidence>
<feature type="region of interest" description="Disordered" evidence="1">
    <location>
        <begin position="33"/>
        <end position="54"/>
    </location>
</feature>
<accession>A0A0B2VK28</accession>
<keyword evidence="3" id="KW-1185">Reference proteome</keyword>
<proteinExistence type="predicted"/>
<organism evidence="2 3">
    <name type="scientific">Toxocara canis</name>
    <name type="common">Canine roundworm</name>
    <dbReference type="NCBI Taxonomy" id="6265"/>
    <lineage>
        <taxon>Eukaryota</taxon>
        <taxon>Metazoa</taxon>
        <taxon>Ecdysozoa</taxon>
        <taxon>Nematoda</taxon>
        <taxon>Chromadorea</taxon>
        <taxon>Rhabditida</taxon>
        <taxon>Spirurina</taxon>
        <taxon>Ascaridomorpha</taxon>
        <taxon>Ascaridoidea</taxon>
        <taxon>Toxocaridae</taxon>
        <taxon>Toxocara</taxon>
    </lineage>
</organism>
<evidence type="ECO:0000256" key="1">
    <source>
        <dbReference type="SAM" id="MobiDB-lite"/>
    </source>
</evidence>
<dbReference type="Proteomes" id="UP000031036">
    <property type="component" value="Unassembled WGS sequence"/>
</dbReference>
<dbReference type="EMBL" id="JPKZ01001475">
    <property type="protein sequence ID" value="KHN81729.1"/>
    <property type="molecule type" value="Genomic_DNA"/>
</dbReference>
<dbReference type="AlphaFoldDB" id="A0A0B2VK28"/>
<name>A0A0B2VK28_TOXCA</name>
<reference evidence="2 3" key="1">
    <citation type="submission" date="2014-11" db="EMBL/GenBank/DDBJ databases">
        <title>Genetic blueprint of the zoonotic pathogen Toxocara canis.</title>
        <authorList>
            <person name="Zhu X.-Q."/>
            <person name="Korhonen P.K."/>
            <person name="Cai H."/>
            <person name="Young N.D."/>
            <person name="Nejsum P."/>
            <person name="von Samson-Himmelstjerna G."/>
            <person name="Boag P.R."/>
            <person name="Tan P."/>
            <person name="Li Q."/>
            <person name="Min J."/>
            <person name="Yang Y."/>
            <person name="Wang X."/>
            <person name="Fang X."/>
            <person name="Hall R.S."/>
            <person name="Hofmann A."/>
            <person name="Sternberg P.W."/>
            <person name="Jex A.R."/>
            <person name="Gasser R.B."/>
        </authorList>
    </citation>
    <scope>NUCLEOTIDE SEQUENCE [LARGE SCALE GENOMIC DNA]</scope>
    <source>
        <strain evidence="2">PN_DK_2014</strain>
    </source>
</reference>
<evidence type="ECO:0000313" key="2">
    <source>
        <dbReference type="EMBL" id="KHN81729.1"/>
    </source>
</evidence>
<sequence length="144" mass="17197">MEGDYLVLDNHNVKLSKKKACQLAMKLTRRKAMKEKNRKNMKRIRERVEKKKKNEKIERRWNKVEEGKTKKRTKKRMGVAVEEEKDVKEMGMKKTYKRVVNEEESEKEKDDNTKPVPSDCTSDHEFQGMFPVHFLLSIQNGSRR</sequence>
<feature type="region of interest" description="Disordered" evidence="1">
    <location>
        <begin position="66"/>
        <end position="85"/>
    </location>
</feature>